<evidence type="ECO:0000256" key="1">
    <source>
        <dbReference type="ARBA" id="ARBA00000968"/>
    </source>
</evidence>
<dbReference type="GO" id="GO:0009231">
    <property type="term" value="P:riboflavin biosynthetic process"/>
    <property type="evidence" value="ECO:0007669"/>
    <property type="project" value="UniProtKB-KW"/>
</dbReference>
<evidence type="ECO:0000256" key="11">
    <source>
        <dbReference type="PROSITE-ProRule" id="PRU00524"/>
    </source>
</evidence>
<feature type="domain" description="Lumazine-binding" evidence="12">
    <location>
        <begin position="1"/>
        <end position="96"/>
    </location>
</feature>
<dbReference type="PANTHER" id="PTHR21098:SF12">
    <property type="entry name" value="RIBOFLAVIN SYNTHASE"/>
    <property type="match status" value="1"/>
</dbReference>
<gene>
    <name evidence="13" type="ORF">JOD01_003703</name>
</gene>
<dbReference type="FunFam" id="2.40.30.20:FF:000004">
    <property type="entry name" value="Riboflavin synthase, alpha subunit"/>
    <property type="match status" value="1"/>
</dbReference>
<evidence type="ECO:0000256" key="4">
    <source>
        <dbReference type="ARBA" id="ARBA00011233"/>
    </source>
</evidence>
<dbReference type="CDD" id="cd00402">
    <property type="entry name" value="Riboflavin_synthase_like"/>
    <property type="match status" value="1"/>
</dbReference>
<feature type="domain" description="Lumazine-binding" evidence="12">
    <location>
        <begin position="97"/>
        <end position="193"/>
    </location>
</feature>
<keyword evidence="9" id="KW-0677">Repeat</keyword>
<dbReference type="RefSeq" id="WP_204519695.1">
    <property type="nucleotide sequence ID" value="NZ_BAABIN010000034.1"/>
</dbReference>
<dbReference type="AlphaFoldDB" id="A0A939BWR2"/>
<organism evidence="13 14">
    <name type="scientific">Brevibacillus fulvus</name>
    <dbReference type="NCBI Taxonomy" id="1125967"/>
    <lineage>
        <taxon>Bacteria</taxon>
        <taxon>Bacillati</taxon>
        <taxon>Bacillota</taxon>
        <taxon>Bacilli</taxon>
        <taxon>Bacillales</taxon>
        <taxon>Paenibacillaceae</taxon>
        <taxon>Brevibacillus</taxon>
    </lineage>
</organism>
<evidence type="ECO:0000313" key="14">
    <source>
        <dbReference type="Proteomes" id="UP000717624"/>
    </source>
</evidence>
<feature type="repeat" description="Lumazine-binding" evidence="11">
    <location>
        <begin position="97"/>
        <end position="193"/>
    </location>
</feature>
<dbReference type="Pfam" id="PF00677">
    <property type="entry name" value="Lum_binding"/>
    <property type="match status" value="2"/>
</dbReference>
<evidence type="ECO:0000256" key="7">
    <source>
        <dbReference type="ARBA" id="ARBA00022619"/>
    </source>
</evidence>
<evidence type="ECO:0000256" key="5">
    <source>
        <dbReference type="ARBA" id="ARBA00012827"/>
    </source>
</evidence>
<keyword evidence="7" id="KW-0686">Riboflavin biosynthesis</keyword>
<dbReference type="SUPFAM" id="SSF63380">
    <property type="entry name" value="Riboflavin synthase domain-like"/>
    <property type="match status" value="2"/>
</dbReference>
<dbReference type="NCBIfam" id="NF006767">
    <property type="entry name" value="PRK09289.1"/>
    <property type="match status" value="1"/>
</dbReference>
<dbReference type="InterPro" id="IPR001783">
    <property type="entry name" value="Lumazine-bd"/>
</dbReference>
<dbReference type="GO" id="GO:0004746">
    <property type="term" value="F:riboflavin synthase activity"/>
    <property type="evidence" value="ECO:0007669"/>
    <property type="project" value="UniProtKB-UniRule"/>
</dbReference>
<sequence length="217" mass="23446">MFTGLIEEVGYLEEMSGTALASKLTIRAAKVLEGVQLGDSIAVNGVCLTVVSYTTSSFTVDAMPETLRKTNLGQLKRGEPVNLERAMAIGDRFGGHIVSGHVDGTGEISRRQKFANAVLFTIKAEARLRKYMVPQGSICMDGISLTITELTDDGFSVSIIPHTLAQTSLQLKGVGDRVNLECDLIGKYVERLLSGSTRSEAKAETIGMDYLKEHGFI</sequence>
<dbReference type="NCBIfam" id="NF009566">
    <property type="entry name" value="PRK13020.1"/>
    <property type="match status" value="1"/>
</dbReference>
<dbReference type="PANTHER" id="PTHR21098">
    <property type="entry name" value="RIBOFLAVIN SYNTHASE ALPHA CHAIN"/>
    <property type="match status" value="1"/>
</dbReference>
<evidence type="ECO:0000256" key="10">
    <source>
        <dbReference type="NCBIfam" id="TIGR00187"/>
    </source>
</evidence>
<keyword evidence="8 13" id="KW-0808">Transferase</keyword>
<evidence type="ECO:0000259" key="12">
    <source>
        <dbReference type="PROSITE" id="PS51177"/>
    </source>
</evidence>
<comment type="caution">
    <text evidence="13">The sequence shown here is derived from an EMBL/GenBank/DDBJ whole genome shotgun (WGS) entry which is preliminary data.</text>
</comment>
<feature type="repeat" description="Lumazine-binding" evidence="11">
    <location>
        <begin position="1"/>
        <end position="96"/>
    </location>
</feature>
<protein>
    <recommendedName>
        <fullName evidence="6 10">Riboflavin synthase</fullName>
        <ecNumber evidence="5 10">2.5.1.9</ecNumber>
    </recommendedName>
</protein>
<keyword evidence="14" id="KW-1185">Reference proteome</keyword>
<reference evidence="13" key="1">
    <citation type="submission" date="2021-01" db="EMBL/GenBank/DDBJ databases">
        <title>Genomic Encyclopedia of Type Strains, Phase IV (KMG-IV): sequencing the most valuable type-strain genomes for metagenomic binning, comparative biology and taxonomic classification.</title>
        <authorList>
            <person name="Goeker M."/>
        </authorList>
    </citation>
    <scope>NUCLEOTIDE SEQUENCE</scope>
    <source>
        <strain evidence="13">DSM 25523</strain>
    </source>
</reference>
<evidence type="ECO:0000256" key="9">
    <source>
        <dbReference type="ARBA" id="ARBA00022737"/>
    </source>
</evidence>
<dbReference type="PROSITE" id="PS51177">
    <property type="entry name" value="LUMAZINE_BIND"/>
    <property type="match status" value="2"/>
</dbReference>
<name>A0A939BWR2_9BACL</name>
<dbReference type="Proteomes" id="UP000717624">
    <property type="component" value="Unassembled WGS sequence"/>
</dbReference>
<comment type="subunit">
    <text evidence="4">Homotrimer.</text>
</comment>
<comment type="pathway">
    <text evidence="3">Cofactor biosynthesis; riboflavin biosynthesis; riboflavin from 2-hydroxy-3-oxobutyl phosphate and 5-amino-6-(D-ribitylamino)uracil: step 2/2.</text>
</comment>
<dbReference type="NCBIfam" id="TIGR00187">
    <property type="entry name" value="ribE"/>
    <property type="match status" value="1"/>
</dbReference>
<accession>A0A939BWR2</accession>
<dbReference type="FunFam" id="2.40.30.20:FF:000003">
    <property type="entry name" value="Riboflavin synthase, alpha subunit"/>
    <property type="match status" value="1"/>
</dbReference>
<evidence type="ECO:0000256" key="2">
    <source>
        <dbReference type="ARBA" id="ARBA00002803"/>
    </source>
</evidence>
<dbReference type="Gene3D" id="2.40.30.20">
    <property type="match status" value="2"/>
</dbReference>
<evidence type="ECO:0000313" key="13">
    <source>
        <dbReference type="EMBL" id="MBM7592051.1"/>
    </source>
</evidence>
<proteinExistence type="predicted"/>
<dbReference type="EMBL" id="JAFBEB010000018">
    <property type="protein sequence ID" value="MBM7592051.1"/>
    <property type="molecule type" value="Genomic_DNA"/>
</dbReference>
<evidence type="ECO:0000256" key="6">
    <source>
        <dbReference type="ARBA" id="ARBA00013950"/>
    </source>
</evidence>
<dbReference type="EC" id="2.5.1.9" evidence="5 10"/>
<dbReference type="InterPro" id="IPR017938">
    <property type="entry name" value="Riboflavin_synthase-like_b-brl"/>
</dbReference>
<comment type="catalytic activity">
    <reaction evidence="1">
        <text>2 6,7-dimethyl-8-(1-D-ribityl)lumazine + H(+) = 5-amino-6-(D-ribitylamino)uracil + riboflavin</text>
        <dbReference type="Rhea" id="RHEA:20772"/>
        <dbReference type="ChEBI" id="CHEBI:15378"/>
        <dbReference type="ChEBI" id="CHEBI:15934"/>
        <dbReference type="ChEBI" id="CHEBI:57986"/>
        <dbReference type="ChEBI" id="CHEBI:58201"/>
        <dbReference type="EC" id="2.5.1.9"/>
    </reaction>
</comment>
<dbReference type="PIRSF" id="PIRSF000498">
    <property type="entry name" value="Riboflavin_syn_A"/>
    <property type="match status" value="1"/>
</dbReference>
<evidence type="ECO:0000256" key="8">
    <source>
        <dbReference type="ARBA" id="ARBA00022679"/>
    </source>
</evidence>
<dbReference type="InterPro" id="IPR026017">
    <property type="entry name" value="Lumazine-bd_dom"/>
</dbReference>
<dbReference type="InterPro" id="IPR023366">
    <property type="entry name" value="ATP_synth_asu-like_sf"/>
</dbReference>
<comment type="function">
    <text evidence="2">Catalyzes the dismutation of two molecules of 6,7-dimethyl-8-ribityllumazine, resulting in the formation of riboflavin and 5-amino-6-(D-ribitylamino)uracil.</text>
</comment>
<evidence type="ECO:0000256" key="3">
    <source>
        <dbReference type="ARBA" id="ARBA00004887"/>
    </source>
</evidence>